<dbReference type="GO" id="GO:0006310">
    <property type="term" value="P:DNA recombination"/>
    <property type="evidence" value="ECO:0007669"/>
    <property type="project" value="UniProtKB-KW"/>
</dbReference>
<dbReference type="InterPro" id="IPR011010">
    <property type="entry name" value="DNA_brk_join_enz"/>
</dbReference>
<evidence type="ECO:0000313" key="10">
    <source>
        <dbReference type="EMBL" id="RFC84617.1"/>
    </source>
</evidence>
<feature type="domain" description="Core-binding (CB)" evidence="8">
    <location>
        <begin position="98"/>
        <end position="179"/>
    </location>
</feature>
<dbReference type="SUPFAM" id="SSF56349">
    <property type="entry name" value="DNA breaking-rejoining enzymes"/>
    <property type="match status" value="1"/>
</dbReference>
<dbReference type="PROSITE" id="PS51898">
    <property type="entry name" value="TYR_RECOMBINASE"/>
    <property type="match status" value="1"/>
</dbReference>
<keyword evidence="4" id="KW-0233">DNA recombination</keyword>
<evidence type="ECO:0000259" key="7">
    <source>
        <dbReference type="PROSITE" id="PS51898"/>
    </source>
</evidence>
<dbReference type="Pfam" id="PF00589">
    <property type="entry name" value="Phage_integrase"/>
    <property type="match status" value="1"/>
</dbReference>
<dbReference type="EMBL" id="JBHRSF010000006">
    <property type="protein sequence ID" value="MFC2994291.1"/>
    <property type="molecule type" value="Genomic_DNA"/>
</dbReference>
<dbReference type="PANTHER" id="PTHR30629:SF2">
    <property type="entry name" value="PROPHAGE INTEGRASE INTS-RELATED"/>
    <property type="match status" value="1"/>
</dbReference>
<dbReference type="InterPro" id="IPR025166">
    <property type="entry name" value="Integrase_DNA_bind_dom"/>
</dbReference>
<evidence type="ECO:0000256" key="1">
    <source>
        <dbReference type="ARBA" id="ARBA00008857"/>
    </source>
</evidence>
<dbReference type="Gene3D" id="1.10.150.130">
    <property type="match status" value="1"/>
</dbReference>
<evidence type="ECO:0000256" key="4">
    <source>
        <dbReference type="ARBA" id="ARBA00023172"/>
    </source>
</evidence>
<feature type="region of interest" description="Disordered" evidence="6">
    <location>
        <begin position="1"/>
        <end position="23"/>
    </location>
</feature>
<evidence type="ECO:0000256" key="2">
    <source>
        <dbReference type="ARBA" id="ARBA00022908"/>
    </source>
</evidence>
<gene>
    <name evidence="9" type="ORF">ACFODO_03185</name>
    <name evidence="10" type="ORF">C9E89_005045</name>
</gene>
<evidence type="ECO:0000256" key="3">
    <source>
        <dbReference type="ARBA" id="ARBA00023125"/>
    </source>
</evidence>
<dbReference type="InterPro" id="IPR013762">
    <property type="entry name" value="Integrase-like_cat_sf"/>
</dbReference>
<evidence type="ECO:0000313" key="9">
    <source>
        <dbReference type="EMBL" id="MFC2994291.1"/>
    </source>
</evidence>
<dbReference type="InterPro" id="IPR002104">
    <property type="entry name" value="Integrase_catalytic"/>
</dbReference>
<proteinExistence type="inferred from homology"/>
<evidence type="ECO:0000256" key="5">
    <source>
        <dbReference type="PROSITE-ProRule" id="PRU01248"/>
    </source>
</evidence>
<dbReference type="Proteomes" id="UP001595455">
    <property type="component" value="Unassembled WGS sequence"/>
</dbReference>
<dbReference type="Gene3D" id="1.10.443.10">
    <property type="entry name" value="Intergrase catalytic core"/>
    <property type="match status" value="1"/>
</dbReference>
<reference evidence="10 11" key="2">
    <citation type="submission" date="2018-08" db="EMBL/GenBank/DDBJ databases">
        <title>The draft genome of Acinetobacter sichuanensis strain WCHAc060041.</title>
        <authorList>
            <person name="Qin J."/>
            <person name="Feng Y."/>
            <person name="Zong Z."/>
        </authorList>
    </citation>
    <scope>NUCLEOTIDE SEQUENCE [LARGE SCALE GENOMIC DNA]</scope>
    <source>
        <strain evidence="10 11">WCHAc060041</strain>
    </source>
</reference>
<dbReference type="OrthoDB" id="9795573at2"/>
<dbReference type="InterPro" id="IPR053876">
    <property type="entry name" value="Phage_int_M"/>
</dbReference>
<keyword evidence="3 5" id="KW-0238">DNA-binding</keyword>
<dbReference type="EMBL" id="PYIX02000005">
    <property type="protein sequence ID" value="RFC84617.1"/>
    <property type="molecule type" value="Genomic_DNA"/>
</dbReference>
<dbReference type="Pfam" id="PF13356">
    <property type="entry name" value="Arm-DNA-bind_3"/>
    <property type="match status" value="1"/>
</dbReference>
<evidence type="ECO:0000256" key="6">
    <source>
        <dbReference type="SAM" id="MobiDB-lite"/>
    </source>
</evidence>
<feature type="domain" description="Tyr recombinase" evidence="7">
    <location>
        <begin position="202"/>
        <end position="383"/>
    </location>
</feature>
<comment type="caution">
    <text evidence="10">The sequence shown here is derived from an EMBL/GenBank/DDBJ whole genome shotgun (WGS) entry which is preliminary data.</text>
</comment>
<evidence type="ECO:0000259" key="8">
    <source>
        <dbReference type="PROSITE" id="PS51900"/>
    </source>
</evidence>
<dbReference type="Pfam" id="PF22022">
    <property type="entry name" value="Phage_int_M"/>
    <property type="match status" value="1"/>
</dbReference>
<evidence type="ECO:0000313" key="12">
    <source>
        <dbReference type="Proteomes" id="UP001595455"/>
    </source>
</evidence>
<dbReference type="PROSITE" id="PS51900">
    <property type="entry name" value="CB"/>
    <property type="match status" value="1"/>
</dbReference>
<dbReference type="Proteomes" id="UP000240957">
    <property type="component" value="Unassembled WGS sequence"/>
</dbReference>
<keyword evidence="12" id="KW-1185">Reference proteome</keyword>
<dbReference type="GO" id="GO:0015074">
    <property type="term" value="P:DNA integration"/>
    <property type="evidence" value="ECO:0007669"/>
    <property type="project" value="UniProtKB-KW"/>
</dbReference>
<name>A0A371YT26_9GAMM</name>
<organism evidence="10 11">
    <name type="scientific">Acinetobacter sichuanensis</name>
    <dbReference type="NCBI Taxonomy" id="2136183"/>
    <lineage>
        <taxon>Bacteria</taxon>
        <taxon>Pseudomonadati</taxon>
        <taxon>Pseudomonadota</taxon>
        <taxon>Gammaproteobacteria</taxon>
        <taxon>Moraxellales</taxon>
        <taxon>Moraxellaceae</taxon>
        <taxon>Acinetobacter</taxon>
    </lineage>
</organism>
<sequence>MLTDSKIRRLKPPVNTKKPDKYSDSNGLQLHVFSNGRMTWIYAYRFNSKQKNITLGSYEFMSLAQARIHHLQARELLANGIDPSEKKKETRQTEDTSHLFKILAYEWLENRRNLIKETTYLRDLSVFEKDLFPFIGNIPINQIKGKDILECAQKIEARGAQEMAKRSIPLAGRIFRFAIRKGLIENDPTPHLQEALKPRKVKHMARLDISEFPPFLERMDRYHGSLMIKTAIQLMTLTFVRTAELRMMEWSEIDFENKLWRIPSEKMKMAEPHIVPLSKQAIELIKGLLPLTGNEQYVFYNHSTAKPMSSNALLCVIRTMGYHGKMTGHGFRGLASTTLHEQGYMHDAIEVQLAHKTGNAVSKAYNHAQHLQYRVNMMQEWADFIDSLRNNVLPFPKNKRA</sequence>
<reference evidence="12" key="3">
    <citation type="journal article" date="2019" name="Int. J. Syst. Evol. Microbiol.">
        <title>The Global Catalogue of Microorganisms (GCM) 10K type strain sequencing project: providing services to taxonomists for standard genome sequencing and annotation.</title>
        <authorList>
            <consortium name="The Broad Institute Genomics Platform"/>
            <consortium name="The Broad Institute Genome Sequencing Center for Infectious Disease"/>
            <person name="Wu L."/>
            <person name="Ma J."/>
        </authorList>
    </citation>
    <scope>NUCLEOTIDE SEQUENCE [LARGE SCALE GENOMIC DNA]</scope>
    <source>
        <strain evidence="12">KCTC 62575</strain>
    </source>
</reference>
<protein>
    <submittedName>
        <fullName evidence="10">DUF4102 domain-containing protein</fullName>
    </submittedName>
    <submittedName>
        <fullName evidence="9">Tyrosine-type recombinase/integrase</fullName>
    </submittedName>
</protein>
<dbReference type="InterPro" id="IPR038488">
    <property type="entry name" value="Integrase_DNA-bd_sf"/>
</dbReference>
<dbReference type="AlphaFoldDB" id="A0A371YT26"/>
<accession>A0A371YT26</accession>
<dbReference type="CDD" id="cd00801">
    <property type="entry name" value="INT_P4_C"/>
    <property type="match status" value="1"/>
</dbReference>
<dbReference type="InterPro" id="IPR044068">
    <property type="entry name" value="CB"/>
</dbReference>
<dbReference type="InterPro" id="IPR010998">
    <property type="entry name" value="Integrase_recombinase_N"/>
</dbReference>
<dbReference type="RefSeq" id="WP_107007207.1">
    <property type="nucleotide sequence ID" value="NZ_JBHRSF010000006.1"/>
</dbReference>
<reference evidence="9" key="1">
    <citation type="journal article" date="2014" name="Int. J. Syst. Evol. Microbiol.">
        <title>Complete genome of a new Firmicutes species belonging to the dominant human colonic microbiota ('Ruminococcus bicirculans') reveals two chromosomes and a selective capacity to utilize plant glucans.</title>
        <authorList>
            <consortium name="NISC Comparative Sequencing Program"/>
            <person name="Wegmann U."/>
            <person name="Louis P."/>
            <person name="Goesmann A."/>
            <person name="Henrissat B."/>
            <person name="Duncan S.H."/>
            <person name="Flint H.J."/>
        </authorList>
    </citation>
    <scope>NUCLEOTIDE SEQUENCE</scope>
    <source>
        <strain evidence="9">KCTC 62575</strain>
    </source>
</reference>
<evidence type="ECO:0000313" key="11">
    <source>
        <dbReference type="Proteomes" id="UP000240957"/>
    </source>
</evidence>
<dbReference type="GO" id="GO:0003677">
    <property type="term" value="F:DNA binding"/>
    <property type="evidence" value="ECO:0007669"/>
    <property type="project" value="UniProtKB-UniRule"/>
</dbReference>
<dbReference type="Gene3D" id="3.30.160.390">
    <property type="entry name" value="Integrase, DNA-binding domain"/>
    <property type="match status" value="1"/>
</dbReference>
<dbReference type="PANTHER" id="PTHR30629">
    <property type="entry name" value="PROPHAGE INTEGRASE"/>
    <property type="match status" value="1"/>
</dbReference>
<reference evidence="9" key="4">
    <citation type="submission" date="2024-09" db="EMBL/GenBank/DDBJ databases">
        <authorList>
            <person name="Sun Q."/>
            <person name="Mori K."/>
        </authorList>
    </citation>
    <scope>NUCLEOTIDE SEQUENCE</scope>
    <source>
        <strain evidence="9">KCTC 62575</strain>
    </source>
</reference>
<comment type="similarity">
    <text evidence="1">Belongs to the 'phage' integrase family.</text>
</comment>
<dbReference type="InterPro" id="IPR050808">
    <property type="entry name" value="Phage_Integrase"/>
</dbReference>
<keyword evidence="2" id="KW-0229">DNA integration</keyword>